<organism evidence="3 4">
    <name type="scientific">Streptomyces thermocarboxydovorans</name>
    <dbReference type="NCBI Taxonomy" id="59298"/>
    <lineage>
        <taxon>Bacteria</taxon>
        <taxon>Bacillati</taxon>
        <taxon>Actinomycetota</taxon>
        <taxon>Actinomycetes</taxon>
        <taxon>Kitasatosporales</taxon>
        <taxon>Streptomycetaceae</taxon>
        <taxon>Streptomyces</taxon>
    </lineage>
</organism>
<keyword evidence="2" id="KW-0408">Iron</keyword>
<proteinExistence type="inferred from homology"/>
<dbReference type="SUPFAM" id="SSF48264">
    <property type="entry name" value="Cytochrome P450"/>
    <property type="match status" value="1"/>
</dbReference>
<keyword evidence="2" id="KW-0560">Oxidoreductase</keyword>
<dbReference type="InterPro" id="IPR002397">
    <property type="entry name" value="Cyt_P450_B"/>
</dbReference>
<keyword evidence="2" id="KW-0349">Heme</keyword>
<reference evidence="3 4" key="1">
    <citation type="journal article" date="2019" name="Int. J. Syst. Evol. Microbiol.">
        <title>The Global Catalogue of Microorganisms (GCM) 10K type strain sequencing project: providing services to taxonomists for standard genome sequencing and annotation.</title>
        <authorList>
            <consortium name="The Broad Institute Genomics Platform"/>
            <consortium name="The Broad Institute Genome Sequencing Center for Infectious Disease"/>
            <person name="Wu L."/>
            <person name="Ma J."/>
        </authorList>
    </citation>
    <scope>NUCLEOTIDE SEQUENCE [LARGE SCALE GENOMIC DNA]</scope>
    <source>
        <strain evidence="3 4">JCM 10367</strain>
    </source>
</reference>
<keyword evidence="2" id="KW-0503">Monooxygenase</keyword>
<dbReference type="PROSITE" id="PS00086">
    <property type="entry name" value="CYTOCHROME_P450"/>
    <property type="match status" value="1"/>
</dbReference>
<evidence type="ECO:0000313" key="3">
    <source>
        <dbReference type="EMBL" id="GAA0632934.1"/>
    </source>
</evidence>
<keyword evidence="2" id="KW-0479">Metal-binding</keyword>
<dbReference type="InterPro" id="IPR001128">
    <property type="entry name" value="Cyt_P450"/>
</dbReference>
<protein>
    <submittedName>
        <fullName evidence="3">Cytochrome P450</fullName>
    </submittedName>
</protein>
<evidence type="ECO:0000256" key="1">
    <source>
        <dbReference type="ARBA" id="ARBA00010617"/>
    </source>
</evidence>
<sequence>MPPLDESPAAATALAGACPVVPAQPAPGCPVGKAAMGLADPMLYSHGDFHQRWAELREKDHLTWEQVDENNGFWSVVNYHDADQVLRDAHTFTSERGTLLNILGVEDPAGGRQIAATDPPRHTIMRARLQKAMAIKAIERQEQMIRELVLEVLEPLKDGGPFDFAEAMLALPVAVGGTSMGLPREDWPWLATLLNSSIAADDPEYQLDGGTQATLDNAHRRLFAYFQDIYAERRRNLGDDLISVLITTEVDGRRMTPGEVMSNCYSVLLGAVVTTPHSPNYMMAEHVEDGLLDTWASDLSVTPTAVEEALRMGSPVSHFMRYAVRDTVVRGTRIKAGDAVVVWLGSANRDREVFRDPDTFDLRRRPNKHMAFGIGPHYCVGHTVARVTLKILFTELLTRFTDFAYAGEKSRLRSNFISGYKHLPITARQR</sequence>
<dbReference type="PRINTS" id="PR00359">
    <property type="entry name" value="BP450"/>
</dbReference>
<dbReference type="Gene3D" id="1.10.630.10">
    <property type="entry name" value="Cytochrome P450"/>
    <property type="match status" value="1"/>
</dbReference>
<dbReference type="InterPro" id="IPR017972">
    <property type="entry name" value="Cyt_P450_CS"/>
</dbReference>
<dbReference type="RefSeq" id="WP_343997688.1">
    <property type="nucleotide sequence ID" value="NZ_BAAAGU010000004.1"/>
</dbReference>
<evidence type="ECO:0000313" key="4">
    <source>
        <dbReference type="Proteomes" id="UP001500724"/>
    </source>
</evidence>
<comment type="similarity">
    <text evidence="1 2">Belongs to the cytochrome P450 family.</text>
</comment>
<dbReference type="InterPro" id="IPR036396">
    <property type="entry name" value="Cyt_P450_sf"/>
</dbReference>
<accession>A0ABN1H8G6</accession>
<name>A0ABN1H8G6_9ACTN</name>
<dbReference type="Pfam" id="PF00067">
    <property type="entry name" value="p450"/>
    <property type="match status" value="1"/>
</dbReference>
<dbReference type="PANTHER" id="PTHR46696:SF4">
    <property type="entry name" value="BIOTIN BIOSYNTHESIS CYTOCHROME P450"/>
    <property type="match status" value="1"/>
</dbReference>
<evidence type="ECO:0000256" key="2">
    <source>
        <dbReference type="RuleBase" id="RU000461"/>
    </source>
</evidence>
<gene>
    <name evidence="3" type="ORF">GCM10009535_05870</name>
</gene>
<comment type="caution">
    <text evidence="3">The sequence shown here is derived from an EMBL/GenBank/DDBJ whole genome shotgun (WGS) entry which is preliminary data.</text>
</comment>
<dbReference type="Proteomes" id="UP001500724">
    <property type="component" value="Unassembled WGS sequence"/>
</dbReference>
<keyword evidence="4" id="KW-1185">Reference proteome</keyword>
<dbReference type="EMBL" id="BAAAGU010000004">
    <property type="protein sequence ID" value="GAA0632934.1"/>
    <property type="molecule type" value="Genomic_DNA"/>
</dbReference>
<dbReference type="PANTHER" id="PTHR46696">
    <property type="entry name" value="P450, PUTATIVE (EUROFUNG)-RELATED"/>
    <property type="match status" value="1"/>
</dbReference>